<dbReference type="RefSeq" id="WP_097645802.1">
    <property type="nucleotide sequence ID" value="NZ_NQWI01000154.1"/>
</dbReference>
<dbReference type="EMBL" id="NQWI01000154">
    <property type="protein sequence ID" value="PDW01032.1"/>
    <property type="molecule type" value="Genomic_DNA"/>
</dbReference>
<evidence type="ECO:0000313" key="1">
    <source>
        <dbReference type="EMBL" id="PDW01032.1"/>
    </source>
</evidence>
<name>A0A2A6REM4_9CHLR</name>
<protein>
    <submittedName>
        <fullName evidence="1">Uncharacterized protein</fullName>
    </submittedName>
</protein>
<sequence>MKKLVSVATPAATHLRRLSGVRVVLDSGAWPPNNPRRPPFDAWWQELGRWRNAPDDDDHLAYAIAMVQRTCQLQSHPDRPQITQMRKQ</sequence>
<dbReference type="Proteomes" id="UP000220527">
    <property type="component" value="Unassembled WGS sequence"/>
</dbReference>
<reference evidence="2" key="1">
    <citation type="submission" date="2017-08" db="EMBL/GenBank/DDBJ databases">
        <authorList>
            <person name="Grouzdev D.S."/>
            <person name="Gaisin V.A."/>
            <person name="Rysina M.S."/>
            <person name="Gorlenko V.M."/>
        </authorList>
    </citation>
    <scope>NUCLEOTIDE SEQUENCE [LARGE SCALE GENOMIC DNA]</scope>
    <source>
        <strain evidence="2">Kir15-3F</strain>
    </source>
</reference>
<evidence type="ECO:0000313" key="2">
    <source>
        <dbReference type="Proteomes" id="UP000220527"/>
    </source>
</evidence>
<comment type="caution">
    <text evidence="1">The sequence shown here is derived from an EMBL/GenBank/DDBJ whole genome shotgun (WGS) entry which is preliminary data.</text>
</comment>
<dbReference type="AlphaFoldDB" id="A0A2A6REM4"/>
<proteinExistence type="predicted"/>
<organism evidence="1 2">
    <name type="scientific">Candidatus Viridilinea mediisalina</name>
    <dbReference type="NCBI Taxonomy" id="2024553"/>
    <lineage>
        <taxon>Bacteria</taxon>
        <taxon>Bacillati</taxon>
        <taxon>Chloroflexota</taxon>
        <taxon>Chloroflexia</taxon>
        <taxon>Chloroflexales</taxon>
        <taxon>Chloroflexineae</taxon>
        <taxon>Oscillochloridaceae</taxon>
        <taxon>Candidatus Viridilinea</taxon>
    </lineage>
</organism>
<accession>A0A2A6REM4</accession>
<gene>
    <name evidence="1" type="ORF">CJ255_19720</name>
</gene>
<keyword evidence="2" id="KW-1185">Reference proteome</keyword>